<feature type="domain" description="Metallo-beta-lactamase" evidence="1">
    <location>
        <begin position="60"/>
        <end position="280"/>
    </location>
</feature>
<dbReference type="InterPro" id="IPR050662">
    <property type="entry name" value="Sec-metab_biosynth-thioest"/>
</dbReference>
<dbReference type="Pfam" id="PF00753">
    <property type="entry name" value="Lactamase_B"/>
    <property type="match status" value="1"/>
</dbReference>
<dbReference type="SUPFAM" id="SSF56281">
    <property type="entry name" value="Metallo-hydrolase/oxidoreductase"/>
    <property type="match status" value="1"/>
</dbReference>
<dbReference type="Gene3D" id="3.60.15.10">
    <property type="entry name" value="Ribonuclease Z/Hydroxyacylglutathione hydrolase-like"/>
    <property type="match status" value="1"/>
</dbReference>
<dbReference type="Gene3D" id="1.10.10.10">
    <property type="entry name" value="Winged helix-like DNA-binding domain superfamily/Winged helix DNA-binding domain"/>
    <property type="match status" value="1"/>
</dbReference>
<dbReference type="InterPro" id="IPR036388">
    <property type="entry name" value="WH-like_DNA-bd_sf"/>
</dbReference>
<dbReference type="SMART" id="SM00849">
    <property type="entry name" value="Lactamase_B"/>
    <property type="match status" value="1"/>
</dbReference>
<comment type="caution">
    <text evidence="2">The sequence shown here is derived from an EMBL/GenBank/DDBJ whole genome shotgun (WGS) entry which is preliminary data.</text>
</comment>
<sequence length="366" mass="40198">MATTVPDRSSDDTRDDNFVATSHRGLTYPFGDRAPELGDLIPVAPGIGWGRLPLRGSLGHVNVYALDDGAGGDAVTLVDSGMNLGRCKKHWKAIFDGPLAGREVLRVIGTHMHPDHVGLAGWLCERFDCRLWMTRGEWLTIRMLAADARDETPAEMIAFWQGAGWTDEQIETAAAKGWGRIAQIITPLPLGYRRIGDGETIAIGSRTWQVIVGSGHSPEHACLYDPAEGVLLAGDQVLPRISSNVSLGVTEPESDPLGEWLASIEKLRALPPDILVCPGHGSPFHGLHKRLDALRDEHRKRLDMLEAHLSEPRRAVDCFGRMFRRTIGEDVIGLATGETLAHLRRLEVEGRAIRTVRDGVWWYAAA</sequence>
<name>A0A8T4ID39_9SPHN</name>
<dbReference type="RefSeq" id="WP_284053682.1">
    <property type="nucleotide sequence ID" value="NZ_JAGRQC010000002.1"/>
</dbReference>
<organism evidence="2 3">
    <name type="scientific">Stakelama marina</name>
    <dbReference type="NCBI Taxonomy" id="2826939"/>
    <lineage>
        <taxon>Bacteria</taxon>
        <taxon>Pseudomonadati</taxon>
        <taxon>Pseudomonadota</taxon>
        <taxon>Alphaproteobacteria</taxon>
        <taxon>Sphingomonadales</taxon>
        <taxon>Sphingomonadaceae</taxon>
        <taxon>Stakelama</taxon>
    </lineage>
</organism>
<evidence type="ECO:0000313" key="3">
    <source>
        <dbReference type="Proteomes" id="UP000676996"/>
    </source>
</evidence>
<dbReference type="PANTHER" id="PTHR23131:SF4">
    <property type="entry name" value="METALLO-BETA-LACTAMASE SUPERFAMILY POTEIN"/>
    <property type="match status" value="1"/>
</dbReference>
<evidence type="ECO:0000313" key="2">
    <source>
        <dbReference type="EMBL" id="MBR0552403.1"/>
    </source>
</evidence>
<dbReference type="PANTHER" id="PTHR23131">
    <property type="entry name" value="ENDORIBONUCLEASE LACTB2"/>
    <property type="match status" value="1"/>
</dbReference>
<dbReference type="InterPro" id="IPR036866">
    <property type="entry name" value="RibonucZ/Hydroxyglut_hydro"/>
</dbReference>
<proteinExistence type="predicted"/>
<keyword evidence="3" id="KW-1185">Reference proteome</keyword>
<dbReference type="Proteomes" id="UP000676996">
    <property type="component" value="Unassembled WGS sequence"/>
</dbReference>
<reference evidence="2" key="1">
    <citation type="submission" date="2021-04" db="EMBL/GenBank/DDBJ databases">
        <title>Ouciella asimina sp. nov., isolated from the surface seawater in the hydrothermal field of Okinawa Trough.</title>
        <authorList>
            <person name="Shuang W."/>
        </authorList>
    </citation>
    <scope>NUCLEOTIDE SEQUENCE</scope>
    <source>
        <strain evidence="2">LXI357</strain>
    </source>
</reference>
<dbReference type="AlphaFoldDB" id="A0A8T4ID39"/>
<dbReference type="InterPro" id="IPR001279">
    <property type="entry name" value="Metallo-B-lactamas"/>
</dbReference>
<accession>A0A8T4ID39</accession>
<protein>
    <submittedName>
        <fullName evidence="2">MBL fold metallo-hydrolase</fullName>
    </submittedName>
</protein>
<evidence type="ECO:0000259" key="1">
    <source>
        <dbReference type="SMART" id="SM00849"/>
    </source>
</evidence>
<dbReference type="InterPro" id="IPR048933">
    <property type="entry name" value="B_lactamase-like_C"/>
</dbReference>
<dbReference type="Pfam" id="PF21221">
    <property type="entry name" value="B_lactamase-like_C"/>
    <property type="match status" value="1"/>
</dbReference>
<dbReference type="EMBL" id="JAGRQC010000002">
    <property type="protein sequence ID" value="MBR0552403.1"/>
    <property type="molecule type" value="Genomic_DNA"/>
</dbReference>
<gene>
    <name evidence="2" type="ORF">J7S20_07790</name>
</gene>